<dbReference type="EMBL" id="NKUA01000019">
    <property type="protein sequence ID" value="PYD78044.1"/>
    <property type="molecule type" value="Genomic_DNA"/>
</dbReference>
<dbReference type="AlphaFoldDB" id="A0A318QJB0"/>
<gene>
    <name evidence="7" type="ORF">CFR77_12650</name>
</gene>
<dbReference type="RefSeq" id="WP_110569860.1">
    <property type="nucleotide sequence ID" value="NZ_CP137147.1"/>
</dbReference>
<dbReference type="Pfam" id="PF00355">
    <property type="entry name" value="Rieske"/>
    <property type="match status" value="1"/>
</dbReference>
<dbReference type="Gene3D" id="3.90.380.10">
    <property type="entry name" value="Naphthalene 1,2-dioxygenase Alpha Subunit, Chain A, domain 1"/>
    <property type="match status" value="1"/>
</dbReference>
<keyword evidence="2" id="KW-0479">Metal-binding</keyword>
<feature type="domain" description="Rieske" evidence="6">
    <location>
        <begin position="31"/>
        <end position="132"/>
    </location>
</feature>
<evidence type="ECO:0000256" key="5">
    <source>
        <dbReference type="ARBA" id="ARBA00023014"/>
    </source>
</evidence>
<keyword evidence="3" id="KW-0560">Oxidoreductase</keyword>
<protein>
    <submittedName>
        <fullName evidence="7">Ferredoxin</fullName>
    </submittedName>
</protein>
<proteinExistence type="predicted"/>
<dbReference type="InterPro" id="IPR050584">
    <property type="entry name" value="Cholesterol_7-desaturase"/>
</dbReference>
<evidence type="ECO:0000313" key="7">
    <source>
        <dbReference type="EMBL" id="PYD78044.1"/>
    </source>
</evidence>
<keyword evidence="5" id="KW-0411">Iron-sulfur</keyword>
<dbReference type="CDD" id="cd03469">
    <property type="entry name" value="Rieske_RO_Alpha_N"/>
    <property type="match status" value="1"/>
</dbReference>
<evidence type="ECO:0000256" key="3">
    <source>
        <dbReference type="ARBA" id="ARBA00023002"/>
    </source>
</evidence>
<dbReference type="SUPFAM" id="SSF55961">
    <property type="entry name" value="Bet v1-like"/>
    <property type="match status" value="1"/>
</dbReference>
<dbReference type="Pfam" id="PF19112">
    <property type="entry name" value="VanA_C"/>
    <property type="match status" value="1"/>
</dbReference>
<dbReference type="InterPro" id="IPR036922">
    <property type="entry name" value="Rieske_2Fe-2S_sf"/>
</dbReference>
<accession>A0A318QJB0</accession>
<dbReference type="InterPro" id="IPR044043">
    <property type="entry name" value="VanA_C_cat"/>
</dbReference>
<reference evidence="7 8" key="1">
    <citation type="submission" date="2017-07" db="EMBL/GenBank/DDBJ databases">
        <title>A draft genome sequence of Komagataeibacter sucrofermentans LMG 18788.</title>
        <authorList>
            <person name="Skraban J."/>
            <person name="Cleenwerck I."/>
            <person name="Vandamme P."/>
            <person name="Trcek J."/>
        </authorList>
    </citation>
    <scope>NUCLEOTIDE SEQUENCE [LARGE SCALE GENOMIC DNA]</scope>
    <source>
        <strain evidence="7 8">LMG 18788</strain>
    </source>
</reference>
<evidence type="ECO:0000259" key="6">
    <source>
        <dbReference type="PROSITE" id="PS51296"/>
    </source>
</evidence>
<dbReference type="Proteomes" id="UP000247814">
    <property type="component" value="Unassembled WGS sequence"/>
</dbReference>
<keyword evidence="4" id="KW-0408">Iron</keyword>
<keyword evidence="8" id="KW-1185">Reference proteome</keyword>
<dbReference type="PROSITE" id="PS51296">
    <property type="entry name" value="RIESKE"/>
    <property type="match status" value="1"/>
</dbReference>
<evidence type="ECO:0000256" key="2">
    <source>
        <dbReference type="ARBA" id="ARBA00022723"/>
    </source>
</evidence>
<comment type="caution">
    <text evidence="7">The sequence shown here is derived from an EMBL/GenBank/DDBJ whole genome shotgun (WGS) entry which is preliminary data.</text>
</comment>
<dbReference type="PANTHER" id="PTHR21266">
    <property type="entry name" value="IRON-SULFUR DOMAIN CONTAINING PROTEIN"/>
    <property type="match status" value="1"/>
</dbReference>
<evidence type="ECO:0000313" key="8">
    <source>
        <dbReference type="Proteomes" id="UP000247814"/>
    </source>
</evidence>
<dbReference type="GO" id="GO:0051537">
    <property type="term" value="F:2 iron, 2 sulfur cluster binding"/>
    <property type="evidence" value="ECO:0007669"/>
    <property type="project" value="UniProtKB-KW"/>
</dbReference>
<dbReference type="OrthoDB" id="9800776at2"/>
<name>A0A318QJB0_9PROT</name>
<dbReference type="PANTHER" id="PTHR21266:SF60">
    <property type="entry name" value="3-KETOSTEROID-9-ALPHA-MONOOXYGENASE, OXYGENASE COMPONENT"/>
    <property type="match status" value="1"/>
</dbReference>
<dbReference type="SUPFAM" id="SSF50022">
    <property type="entry name" value="ISP domain"/>
    <property type="match status" value="1"/>
</dbReference>
<dbReference type="GO" id="GO:0016491">
    <property type="term" value="F:oxidoreductase activity"/>
    <property type="evidence" value="ECO:0007669"/>
    <property type="project" value="UniProtKB-KW"/>
</dbReference>
<organism evidence="7 8">
    <name type="scientific">Komagataeibacter sucrofermentans</name>
    <dbReference type="NCBI Taxonomy" id="1053551"/>
    <lineage>
        <taxon>Bacteria</taxon>
        <taxon>Pseudomonadati</taxon>
        <taxon>Pseudomonadota</taxon>
        <taxon>Alphaproteobacteria</taxon>
        <taxon>Acetobacterales</taxon>
        <taxon>Acetobacteraceae</taxon>
        <taxon>Komagataeibacter</taxon>
    </lineage>
</organism>
<dbReference type="Gene3D" id="2.102.10.10">
    <property type="entry name" value="Rieske [2Fe-2S] iron-sulphur domain"/>
    <property type="match status" value="1"/>
</dbReference>
<evidence type="ECO:0000256" key="1">
    <source>
        <dbReference type="ARBA" id="ARBA00022714"/>
    </source>
</evidence>
<evidence type="ECO:0000256" key="4">
    <source>
        <dbReference type="ARBA" id="ARBA00023004"/>
    </source>
</evidence>
<sequence length="365" mass="42388">MTGNTSETAIPDGVASPQQDIRRIRSNPDFWYPVAWSRELRRGRAIGVRYAGQPIVVVRPEAGAIFALDDVCPHRQLPLSKGEVCGDFVRCAYHGLKYSRRGQCFSPGMKLENEPPRLRTWACREKDGLIFVFMGDLEKSDSVALPDFPRVRDPHYRTRRFGKVVQCHYSFMHENLMDMNHQILHSRLVGSMKPRFLGMERGEDFVEARYTFARTSGRQPLSEALIYGQRRKDGRDFAYRDIMTIRTQYPYQTLRIETQGIDEPVMELWIAYVPQDREELTNRVFGLLSIRRLKIPFLLDLAWPLLIAFTERVFAEDREIVELEQQAWRQQGGDRNQEVFPVIVALRQLLIDNGVPPGMKQDRAR</sequence>
<keyword evidence="1" id="KW-0001">2Fe-2S</keyword>
<dbReference type="InterPro" id="IPR017941">
    <property type="entry name" value="Rieske_2Fe-2S"/>
</dbReference>
<dbReference type="GO" id="GO:0046872">
    <property type="term" value="F:metal ion binding"/>
    <property type="evidence" value="ECO:0007669"/>
    <property type="project" value="UniProtKB-KW"/>
</dbReference>